<evidence type="ECO:0000313" key="12">
    <source>
        <dbReference type="EMBL" id="CAB4719121.1"/>
    </source>
</evidence>
<evidence type="ECO:0000313" key="14">
    <source>
        <dbReference type="EMBL" id="CAB4978707.1"/>
    </source>
</evidence>
<evidence type="ECO:0000256" key="10">
    <source>
        <dbReference type="SAM" id="Phobius"/>
    </source>
</evidence>
<keyword evidence="4 10" id="KW-0812">Transmembrane</keyword>
<keyword evidence="5" id="KW-0653">Protein transport</keyword>
<keyword evidence="3" id="KW-1003">Cell membrane</keyword>
<comment type="subcellular location">
    <subcellularLocation>
        <location evidence="1">Cell membrane</location>
        <topology evidence="1">Multi-pass membrane protein</topology>
    </subcellularLocation>
</comment>
<dbReference type="GO" id="GO:0005886">
    <property type="term" value="C:plasma membrane"/>
    <property type="evidence" value="ECO:0007669"/>
    <property type="project" value="UniProtKB-SubCell"/>
</dbReference>
<dbReference type="InterPro" id="IPR047196">
    <property type="entry name" value="YidC_ALB_C"/>
</dbReference>
<dbReference type="GO" id="GO:0051205">
    <property type="term" value="P:protein insertion into membrane"/>
    <property type="evidence" value="ECO:0007669"/>
    <property type="project" value="TreeGrafter"/>
</dbReference>
<dbReference type="PANTHER" id="PTHR12428">
    <property type="entry name" value="OXA1"/>
    <property type="match status" value="1"/>
</dbReference>
<evidence type="ECO:0000256" key="5">
    <source>
        <dbReference type="ARBA" id="ARBA00022927"/>
    </source>
</evidence>
<accession>A0A6J7RQ19</accession>
<evidence type="ECO:0000256" key="8">
    <source>
        <dbReference type="ARBA" id="ARBA00023186"/>
    </source>
</evidence>
<sequence>MSFLNPVFEAIGWLLAIFYSVIPNLGVSIILLTATIMLLLYPLTAKQAKSMMAMQRVQPEIKKLQAKYKGDREKLNQEMMKFYQENKINPLAGCLPLVVQLPIFFSLFRVLRDSYQYVPKDSALYSALCDAPAKCAKGIVNPQYFLGLNLQLSAVDAHAGLLDAIPYFILVGLVILTGFLQTRQSQKRTPVANKQMGTVMKVLPIFFGLISIQFPSGLVLYFFVSNLWRLGQQEVIFRRHGSATSTGAIDAKSRRRPPPPEVVAPKPALPATDDAKPKPPGASLKSPVPPKSPENPPEGDNSGTKPSGLRGALGLPSAKSGPAHTHPQSTEPDSPTEERSTSGQSPNQSKKKKRRR</sequence>
<feature type="transmembrane region" description="Helical" evidence="10">
    <location>
        <begin position="202"/>
        <end position="224"/>
    </location>
</feature>
<dbReference type="EMBL" id="CAFBMM010000060">
    <property type="protein sequence ID" value="CAB4911222.1"/>
    <property type="molecule type" value="Genomic_DNA"/>
</dbReference>
<dbReference type="CDD" id="cd20070">
    <property type="entry name" value="5TM_YidC_Alb3"/>
    <property type="match status" value="1"/>
</dbReference>
<feature type="transmembrane region" description="Helical" evidence="10">
    <location>
        <begin position="12"/>
        <end position="41"/>
    </location>
</feature>
<dbReference type="EMBL" id="CAEZYK010000018">
    <property type="protein sequence ID" value="CAB4719121.1"/>
    <property type="molecule type" value="Genomic_DNA"/>
</dbReference>
<dbReference type="GO" id="GO:0032977">
    <property type="term" value="F:membrane insertase activity"/>
    <property type="evidence" value="ECO:0007669"/>
    <property type="project" value="InterPro"/>
</dbReference>
<organism evidence="15">
    <name type="scientific">freshwater metagenome</name>
    <dbReference type="NCBI Taxonomy" id="449393"/>
    <lineage>
        <taxon>unclassified sequences</taxon>
        <taxon>metagenomes</taxon>
        <taxon>ecological metagenomes</taxon>
    </lineage>
</organism>
<keyword evidence="6 10" id="KW-1133">Transmembrane helix</keyword>
<evidence type="ECO:0000313" key="13">
    <source>
        <dbReference type="EMBL" id="CAB4911222.1"/>
    </source>
</evidence>
<keyword evidence="2" id="KW-0813">Transport</keyword>
<evidence type="ECO:0000256" key="7">
    <source>
        <dbReference type="ARBA" id="ARBA00023136"/>
    </source>
</evidence>
<dbReference type="PANTHER" id="PTHR12428:SF65">
    <property type="entry name" value="CYTOCHROME C OXIDASE ASSEMBLY PROTEIN COX18, MITOCHONDRIAL"/>
    <property type="match status" value="1"/>
</dbReference>
<protein>
    <submittedName>
        <fullName evidence="15">Unannotated protein</fullName>
    </submittedName>
</protein>
<dbReference type="NCBIfam" id="TIGR03592">
    <property type="entry name" value="yidC_oxa1_cterm"/>
    <property type="match status" value="1"/>
</dbReference>
<feature type="region of interest" description="Disordered" evidence="9">
    <location>
        <begin position="242"/>
        <end position="356"/>
    </location>
</feature>
<gene>
    <name evidence="12" type="ORF">UFOPK2683_00480</name>
    <name evidence="13" type="ORF">UFOPK3605_01126</name>
    <name evidence="14" type="ORF">UFOPK3897_00975</name>
    <name evidence="15" type="ORF">UFOPK4121_01349</name>
</gene>
<evidence type="ECO:0000256" key="2">
    <source>
        <dbReference type="ARBA" id="ARBA00022448"/>
    </source>
</evidence>
<dbReference type="GO" id="GO:0015031">
    <property type="term" value="P:protein transport"/>
    <property type="evidence" value="ECO:0007669"/>
    <property type="project" value="UniProtKB-KW"/>
</dbReference>
<evidence type="ECO:0000256" key="4">
    <source>
        <dbReference type="ARBA" id="ARBA00022692"/>
    </source>
</evidence>
<name>A0A6J7RQ19_9ZZZZ</name>
<evidence type="ECO:0000259" key="11">
    <source>
        <dbReference type="Pfam" id="PF02096"/>
    </source>
</evidence>
<evidence type="ECO:0000256" key="1">
    <source>
        <dbReference type="ARBA" id="ARBA00004651"/>
    </source>
</evidence>
<dbReference type="Pfam" id="PF02096">
    <property type="entry name" value="60KD_IMP"/>
    <property type="match status" value="1"/>
</dbReference>
<evidence type="ECO:0000256" key="3">
    <source>
        <dbReference type="ARBA" id="ARBA00022475"/>
    </source>
</evidence>
<evidence type="ECO:0000256" key="9">
    <source>
        <dbReference type="SAM" id="MobiDB-lite"/>
    </source>
</evidence>
<feature type="transmembrane region" description="Helical" evidence="10">
    <location>
        <begin position="88"/>
        <end position="111"/>
    </location>
</feature>
<feature type="transmembrane region" description="Helical" evidence="10">
    <location>
        <begin position="164"/>
        <end position="181"/>
    </location>
</feature>
<keyword evidence="8" id="KW-0143">Chaperone</keyword>
<dbReference type="InterPro" id="IPR028055">
    <property type="entry name" value="YidC/Oxa/ALB_C"/>
</dbReference>
<evidence type="ECO:0000256" key="6">
    <source>
        <dbReference type="ARBA" id="ARBA00022989"/>
    </source>
</evidence>
<keyword evidence="7 10" id="KW-0472">Membrane</keyword>
<proteinExistence type="predicted"/>
<dbReference type="InterPro" id="IPR001708">
    <property type="entry name" value="YidC/ALB3/OXA1/COX18"/>
</dbReference>
<feature type="domain" description="Membrane insertase YidC/Oxa/ALB C-terminal" evidence="11">
    <location>
        <begin position="26"/>
        <end position="236"/>
    </location>
</feature>
<dbReference type="AlphaFoldDB" id="A0A6J7RQ19"/>
<reference evidence="15" key="1">
    <citation type="submission" date="2020-05" db="EMBL/GenBank/DDBJ databases">
        <authorList>
            <person name="Chiriac C."/>
            <person name="Salcher M."/>
            <person name="Ghai R."/>
            <person name="Kavagutti S V."/>
        </authorList>
    </citation>
    <scope>NUCLEOTIDE SEQUENCE</scope>
</reference>
<evidence type="ECO:0000313" key="15">
    <source>
        <dbReference type="EMBL" id="CAB5030814.1"/>
    </source>
</evidence>
<dbReference type="EMBL" id="CAFBOF010000019">
    <property type="protein sequence ID" value="CAB4978707.1"/>
    <property type="molecule type" value="Genomic_DNA"/>
</dbReference>
<feature type="compositionally biased region" description="Pro residues" evidence="9">
    <location>
        <begin position="287"/>
        <end position="296"/>
    </location>
</feature>
<dbReference type="EMBL" id="CAFBPQ010000054">
    <property type="protein sequence ID" value="CAB5030814.1"/>
    <property type="molecule type" value="Genomic_DNA"/>
</dbReference>